<dbReference type="InterPro" id="IPR052159">
    <property type="entry name" value="Competence_DNA_uptake"/>
</dbReference>
<feature type="domain" description="ComEC/Rec2-related protein" evidence="7">
    <location>
        <begin position="234"/>
        <end position="518"/>
    </location>
</feature>
<evidence type="ECO:0000256" key="6">
    <source>
        <dbReference type="SAM" id="Phobius"/>
    </source>
</evidence>
<dbReference type="PANTHER" id="PTHR30619:SF1">
    <property type="entry name" value="RECOMBINATION PROTEIN 2"/>
    <property type="match status" value="1"/>
</dbReference>
<evidence type="ECO:0000256" key="3">
    <source>
        <dbReference type="ARBA" id="ARBA00022692"/>
    </source>
</evidence>
<dbReference type="OrthoDB" id="9761531at2"/>
<keyword evidence="5 6" id="KW-0472">Membrane</keyword>
<gene>
    <name evidence="9" type="ORF">SAMN04490243_1504</name>
</gene>
<evidence type="ECO:0000256" key="4">
    <source>
        <dbReference type="ARBA" id="ARBA00022989"/>
    </source>
</evidence>
<feature type="transmembrane region" description="Helical" evidence="6">
    <location>
        <begin position="434"/>
        <end position="458"/>
    </location>
</feature>
<dbReference type="Proteomes" id="UP000199534">
    <property type="component" value="Unassembled WGS sequence"/>
</dbReference>
<keyword evidence="10" id="KW-1185">Reference proteome</keyword>
<dbReference type="GO" id="GO:0005886">
    <property type="term" value="C:plasma membrane"/>
    <property type="evidence" value="ECO:0007669"/>
    <property type="project" value="UniProtKB-SubCell"/>
</dbReference>
<feature type="transmembrane region" description="Helical" evidence="6">
    <location>
        <begin position="6"/>
        <end position="23"/>
    </location>
</feature>
<feature type="transmembrane region" description="Helical" evidence="6">
    <location>
        <begin position="501"/>
        <end position="518"/>
    </location>
</feature>
<evidence type="ECO:0000313" key="9">
    <source>
        <dbReference type="EMBL" id="SFR39298.1"/>
    </source>
</evidence>
<dbReference type="STRING" id="400055.SAMN04490243_1504"/>
<dbReference type="InterPro" id="IPR025405">
    <property type="entry name" value="DUF4131"/>
</dbReference>
<reference evidence="9 10" key="1">
    <citation type="submission" date="2016-10" db="EMBL/GenBank/DDBJ databases">
        <authorList>
            <person name="de Groot N.N."/>
        </authorList>
    </citation>
    <scope>NUCLEOTIDE SEQUENCE [LARGE SCALE GENOMIC DNA]</scope>
    <source>
        <strain evidence="9 10">DSM 21019</strain>
    </source>
</reference>
<organism evidence="9 10">
    <name type="scientific">Robiginitalea myxolifaciens</name>
    <dbReference type="NCBI Taxonomy" id="400055"/>
    <lineage>
        <taxon>Bacteria</taxon>
        <taxon>Pseudomonadati</taxon>
        <taxon>Bacteroidota</taxon>
        <taxon>Flavobacteriia</taxon>
        <taxon>Flavobacteriales</taxon>
        <taxon>Flavobacteriaceae</taxon>
        <taxon>Robiginitalea</taxon>
    </lineage>
</organism>
<evidence type="ECO:0000256" key="1">
    <source>
        <dbReference type="ARBA" id="ARBA00004651"/>
    </source>
</evidence>
<feature type="transmembrane region" description="Helical" evidence="6">
    <location>
        <begin position="258"/>
        <end position="280"/>
    </location>
</feature>
<proteinExistence type="predicted"/>
<keyword evidence="2" id="KW-1003">Cell membrane</keyword>
<keyword evidence="4 6" id="KW-1133">Transmembrane helix</keyword>
<feature type="transmembrane region" description="Helical" evidence="6">
    <location>
        <begin position="337"/>
        <end position="356"/>
    </location>
</feature>
<feature type="transmembrane region" description="Helical" evidence="6">
    <location>
        <begin position="30"/>
        <end position="50"/>
    </location>
</feature>
<feature type="transmembrane region" description="Helical" evidence="6">
    <location>
        <begin position="56"/>
        <end position="78"/>
    </location>
</feature>
<evidence type="ECO:0000256" key="2">
    <source>
        <dbReference type="ARBA" id="ARBA00022475"/>
    </source>
</evidence>
<dbReference type="InterPro" id="IPR004477">
    <property type="entry name" value="ComEC_N"/>
</dbReference>
<accession>A0A1I6GAV0</accession>
<evidence type="ECO:0000256" key="5">
    <source>
        <dbReference type="ARBA" id="ARBA00023136"/>
    </source>
</evidence>
<evidence type="ECO:0000259" key="7">
    <source>
        <dbReference type="Pfam" id="PF03772"/>
    </source>
</evidence>
<evidence type="ECO:0000259" key="8">
    <source>
        <dbReference type="Pfam" id="PF13567"/>
    </source>
</evidence>
<dbReference type="AlphaFoldDB" id="A0A1I6GAV0"/>
<dbReference type="EMBL" id="FOYQ01000001">
    <property type="protein sequence ID" value="SFR39298.1"/>
    <property type="molecule type" value="Genomic_DNA"/>
</dbReference>
<keyword evidence="3 6" id="KW-0812">Transmembrane</keyword>
<feature type="transmembrane region" description="Helical" evidence="6">
    <location>
        <begin position="363"/>
        <end position="386"/>
    </location>
</feature>
<dbReference type="RefSeq" id="WP_092981883.1">
    <property type="nucleotide sequence ID" value="NZ_FOYQ01000001.1"/>
</dbReference>
<feature type="transmembrane region" description="Helical" evidence="6">
    <location>
        <begin position="292"/>
        <end position="325"/>
    </location>
</feature>
<feature type="transmembrane region" description="Helical" evidence="6">
    <location>
        <begin position="406"/>
        <end position="427"/>
    </location>
</feature>
<dbReference type="Pfam" id="PF03772">
    <property type="entry name" value="Competence"/>
    <property type="match status" value="1"/>
</dbReference>
<dbReference type="NCBIfam" id="TIGR00360">
    <property type="entry name" value="ComEC_N-term"/>
    <property type="match status" value="1"/>
</dbReference>
<dbReference type="PANTHER" id="PTHR30619">
    <property type="entry name" value="DNA INTERNALIZATION/COMPETENCE PROTEIN COMEC/REC2"/>
    <property type="match status" value="1"/>
</dbReference>
<dbReference type="Pfam" id="PF13567">
    <property type="entry name" value="DUF4131"/>
    <property type="match status" value="1"/>
</dbReference>
<evidence type="ECO:0000313" key="10">
    <source>
        <dbReference type="Proteomes" id="UP000199534"/>
    </source>
</evidence>
<feature type="domain" description="DUF4131" evidence="8">
    <location>
        <begin position="27"/>
        <end position="191"/>
    </location>
</feature>
<protein>
    <submittedName>
        <fullName evidence="9">Competence protein ComEC</fullName>
    </submittedName>
</protein>
<sequence>MGKAGLPLWALSAALGLGIFLSFEISFPLQVVCIFAAISGLLLGLCWGFPKSVHPYGFLITAVVSFIGLGLLAGSLELPENQPAHFRHVQPLPDSSIPEMRISLSLEERRRPTPFSRPWIAKVYAANGQPASGLMLLQFPETSPDSLWLPGDKIFLKGIPNGFTPPKNPGDFDYGNYMRTQGIWYQVNIEERHYKQSPAKTDPLYKLSLWRRDLHHRLTNSGLNSRAAGLFSALLLGVRNELDPELRQEYQRSGTAHLLAISGLHVGLVLLLVRVFLKLLLGRFRFKGKRQFLYLTSLSALWIYTALAGFGASVVRASIMLSLWLVAEQHYRRGQSLHFLGLAAMVMLAVINPHWVLQPGFQLSFGAVWGILAFFPAVNGWLAAFVNRIASLGIPPPINTFLKKVGNLSAISVSAQLGVVPVALFHFHQFPWHFLAGSLVLVPFLGVMLTLGFSLLIASSFGPVPEGLIWLAETLVQGQNSLVSKLAAQEAFISTGIRWDSGHLLLSYLLLVGLALALRKPTTRTVRKTRINNKALQVALLATSALCLYDLQQEIRIGRGRELWIPQRTASSGLWIRNGKTLEPHAENQDNWGNTTTNYASALGLQIQETKSLQTAYRFGGKRLLRISGKEEAQAGLSGLTAIPGAPKTPLILLLSHSPKKIDSALLAALAPEMVIADGSNYYSALDRWETLCEKLKIPFHATARKGAFCIDLNTVASRRSASD</sequence>
<comment type="subcellular location">
    <subcellularLocation>
        <location evidence="1">Cell membrane</location>
        <topology evidence="1">Multi-pass membrane protein</topology>
    </subcellularLocation>
</comment>
<name>A0A1I6GAV0_9FLAO</name>